<organism evidence="1 2">
    <name type="scientific">Dendrolimus kikuchii</name>
    <dbReference type="NCBI Taxonomy" id="765133"/>
    <lineage>
        <taxon>Eukaryota</taxon>
        <taxon>Metazoa</taxon>
        <taxon>Ecdysozoa</taxon>
        <taxon>Arthropoda</taxon>
        <taxon>Hexapoda</taxon>
        <taxon>Insecta</taxon>
        <taxon>Pterygota</taxon>
        <taxon>Neoptera</taxon>
        <taxon>Endopterygota</taxon>
        <taxon>Lepidoptera</taxon>
        <taxon>Glossata</taxon>
        <taxon>Ditrysia</taxon>
        <taxon>Bombycoidea</taxon>
        <taxon>Lasiocampidae</taxon>
        <taxon>Dendrolimus</taxon>
    </lineage>
</organism>
<dbReference type="EMBL" id="CM034402">
    <property type="protein sequence ID" value="KAJ0175062.1"/>
    <property type="molecule type" value="Genomic_DNA"/>
</dbReference>
<keyword evidence="2" id="KW-1185">Reference proteome</keyword>
<evidence type="ECO:0000313" key="2">
    <source>
        <dbReference type="Proteomes" id="UP000824533"/>
    </source>
</evidence>
<accession>A0ACC1CUX7</accession>
<dbReference type="Proteomes" id="UP000824533">
    <property type="component" value="Linkage Group LG16"/>
</dbReference>
<proteinExistence type="predicted"/>
<protein>
    <submittedName>
        <fullName evidence="1">Uncharacterized protein</fullName>
    </submittedName>
</protein>
<evidence type="ECO:0000313" key="1">
    <source>
        <dbReference type="EMBL" id="KAJ0175062.1"/>
    </source>
</evidence>
<gene>
    <name evidence="1" type="ORF">K1T71_009203</name>
</gene>
<sequence>MKYLLVLIAMARTISLCLSFSQERIISSHDPRLLSGYNEKLQSSMRMIRQVPPQLPIPDMMPPEMPNMWVKQGIRNKREAKGIGGTILTRKG</sequence>
<name>A0ACC1CUX7_9NEOP</name>
<comment type="caution">
    <text evidence="1">The sequence shown here is derived from an EMBL/GenBank/DDBJ whole genome shotgun (WGS) entry which is preliminary data.</text>
</comment>
<reference evidence="1 2" key="1">
    <citation type="journal article" date="2021" name="Front. Genet.">
        <title>Chromosome-Level Genome Assembly Reveals Significant Gene Expansion in the Toll and IMD Signaling Pathways of Dendrolimus kikuchii.</title>
        <authorList>
            <person name="Zhou J."/>
            <person name="Wu P."/>
            <person name="Xiong Z."/>
            <person name="Liu N."/>
            <person name="Zhao N."/>
            <person name="Ji M."/>
            <person name="Qiu Y."/>
            <person name="Yang B."/>
        </authorList>
    </citation>
    <scope>NUCLEOTIDE SEQUENCE [LARGE SCALE GENOMIC DNA]</scope>
    <source>
        <strain evidence="1">Ann1</strain>
    </source>
</reference>